<evidence type="ECO:0000313" key="2">
    <source>
        <dbReference type="Proteomes" id="UP001138997"/>
    </source>
</evidence>
<gene>
    <name evidence="1" type="ORF">LR394_31735</name>
</gene>
<organism evidence="1 2">
    <name type="scientific">Kineosporia babensis</name>
    <dbReference type="NCBI Taxonomy" id="499548"/>
    <lineage>
        <taxon>Bacteria</taxon>
        <taxon>Bacillati</taxon>
        <taxon>Actinomycetota</taxon>
        <taxon>Actinomycetes</taxon>
        <taxon>Kineosporiales</taxon>
        <taxon>Kineosporiaceae</taxon>
        <taxon>Kineosporia</taxon>
    </lineage>
</organism>
<evidence type="ECO:0000313" key="1">
    <source>
        <dbReference type="EMBL" id="MCD5315478.1"/>
    </source>
</evidence>
<dbReference type="AlphaFoldDB" id="A0A9X1T3B0"/>
<keyword evidence="2" id="KW-1185">Reference proteome</keyword>
<comment type="caution">
    <text evidence="1">The sequence shown here is derived from an EMBL/GenBank/DDBJ whole genome shotgun (WGS) entry which is preliminary data.</text>
</comment>
<protein>
    <recommendedName>
        <fullName evidence="3">Excreted virulence factor EspC (Type VII ESX diderm)</fullName>
    </recommendedName>
</protein>
<accession>A0A9X1T3B0</accession>
<proteinExistence type="predicted"/>
<dbReference type="Proteomes" id="UP001138997">
    <property type="component" value="Unassembled WGS sequence"/>
</dbReference>
<reference evidence="1" key="1">
    <citation type="submission" date="2021-11" db="EMBL/GenBank/DDBJ databases">
        <title>Streptomyces corallinus and Kineosporia corallina sp. nov., two new coral-derived marine actinobacteria.</title>
        <authorList>
            <person name="Buangrab K."/>
            <person name="Sutthacheep M."/>
            <person name="Yeemin T."/>
            <person name="Harunari E."/>
            <person name="Igarashi Y."/>
            <person name="Sripreechasak P."/>
            <person name="Kanchanasin P."/>
            <person name="Tanasupawat S."/>
            <person name="Phongsopitanun W."/>
        </authorList>
    </citation>
    <scope>NUCLEOTIDE SEQUENCE</scope>
    <source>
        <strain evidence="1">JCM 31032</strain>
    </source>
</reference>
<dbReference type="RefSeq" id="WP_231448299.1">
    <property type="nucleotide sequence ID" value="NZ_JAJOMB010000022.1"/>
</dbReference>
<evidence type="ECO:0008006" key="3">
    <source>
        <dbReference type="Google" id="ProtNLM"/>
    </source>
</evidence>
<dbReference type="EMBL" id="JAJOMB010000022">
    <property type="protein sequence ID" value="MCD5315478.1"/>
    <property type="molecule type" value="Genomic_DNA"/>
</dbReference>
<name>A0A9X1T3B0_9ACTN</name>
<sequence length="105" mass="11089">MGEKVEVTTSELTDSADKISGLAGRMKKIAPEFDSIRKAMPGSVSADLVALVSEGLSTAFDRWGEQGTSHASNLDVAAGAYEATDQSAAADYRGPLLRRSTILDR</sequence>